<dbReference type="PROSITE" id="PS50137">
    <property type="entry name" value="DS_RBD"/>
    <property type="match status" value="1"/>
</dbReference>
<dbReference type="OrthoDB" id="3650070at2759"/>
<dbReference type="AlphaFoldDB" id="A0A438NFC2"/>
<keyword evidence="1" id="KW-0694">RNA-binding</keyword>
<evidence type="ECO:0000313" key="3">
    <source>
        <dbReference type="EMBL" id="RVX74436.1"/>
    </source>
</evidence>
<dbReference type="Pfam" id="PF00035">
    <property type="entry name" value="dsrm"/>
    <property type="match status" value="1"/>
</dbReference>
<sequence>MTRFNYEEFLKDLYDNGIITEPAEYEAGEPKSAESCMFRLIGKIMRTGTPAQKRALLATMSGKPAPRVEEGLDLVPAAPTPTQGLKRKHDEVEDLAPYSILLNEYASQAGVLLRFDYTTMATSPPRFRCRMTLENETYTGEARNKKAAKQIACRNACVALNFELK</sequence>
<dbReference type="EMBL" id="NAJM01000004">
    <property type="protein sequence ID" value="RVX74436.1"/>
    <property type="molecule type" value="Genomic_DNA"/>
</dbReference>
<dbReference type="CDD" id="cd00048">
    <property type="entry name" value="DSRM_SF"/>
    <property type="match status" value="1"/>
</dbReference>
<accession>A0A438NFC2</accession>
<proteinExistence type="predicted"/>
<dbReference type="InterPro" id="IPR014720">
    <property type="entry name" value="dsRBD_dom"/>
</dbReference>
<comment type="caution">
    <text evidence="3">The sequence shown here is derived from an EMBL/GenBank/DDBJ whole genome shotgun (WGS) entry which is preliminary data.</text>
</comment>
<dbReference type="GO" id="GO:0003723">
    <property type="term" value="F:RNA binding"/>
    <property type="evidence" value="ECO:0007669"/>
    <property type="project" value="UniProtKB-UniRule"/>
</dbReference>
<evidence type="ECO:0000259" key="2">
    <source>
        <dbReference type="PROSITE" id="PS50137"/>
    </source>
</evidence>
<protein>
    <recommendedName>
        <fullName evidence="2">DRBM domain-containing protein</fullName>
    </recommendedName>
</protein>
<dbReference type="SUPFAM" id="SSF54768">
    <property type="entry name" value="dsRNA-binding domain-like"/>
    <property type="match status" value="1"/>
</dbReference>
<name>A0A438NFC2_EXOME</name>
<evidence type="ECO:0000313" key="4">
    <source>
        <dbReference type="Proteomes" id="UP000288859"/>
    </source>
</evidence>
<dbReference type="SMART" id="SM00358">
    <property type="entry name" value="DSRM"/>
    <property type="match status" value="1"/>
</dbReference>
<dbReference type="VEuPathDB" id="FungiDB:PV10_07345"/>
<organism evidence="3 4">
    <name type="scientific">Exophiala mesophila</name>
    <name type="common">Black yeast-like fungus</name>
    <dbReference type="NCBI Taxonomy" id="212818"/>
    <lineage>
        <taxon>Eukaryota</taxon>
        <taxon>Fungi</taxon>
        <taxon>Dikarya</taxon>
        <taxon>Ascomycota</taxon>
        <taxon>Pezizomycotina</taxon>
        <taxon>Eurotiomycetes</taxon>
        <taxon>Chaetothyriomycetidae</taxon>
        <taxon>Chaetothyriales</taxon>
        <taxon>Herpotrichiellaceae</taxon>
        <taxon>Exophiala</taxon>
    </lineage>
</organism>
<feature type="domain" description="DRBM" evidence="2">
    <location>
        <begin position="102"/>
        <end position="162"/>
    </location>
</feature>
<gene>
    <name evidence="3" type="ORF">B0A52_01562</name>
</gene>
<reference evidence="3 4" key="1">
    <citation type="submission" date="2017-03" db="EMBL/GenBank/DDBJ databases">
        <title>Genomes of endolithic fungi from Antarctica.</title>
        <authorList>
            <person name="Coleine C."/>
            <person name="Masonjones S."/>
            <person name="Stajich J.E."/>
        </authorList>
    </citation>
    <scope>NUCLEOTIDE SEQUENCE [LARGE SCALE GENOMIC DNA]</scope>
    <source>
        <strain evidence="3 4">CCFEE 6314</strain>
    </source>
</reference>
<evidence type="ECO:0000256" key="1">
    <source>
        <dbReference type="PROSITE-ProRule" id="PRU00266"/>
    </source>
</evidence>
<dbReference type="Proteomes" id="UP000288859">
    <property type="component" value="Unassembled WGS sequence"/>
</dbReference>
<dbReference type="Gene3D" id="3.30.160.20">
    <property type="match status" value="1"/>
</dbReference>